<proteinExistence type="predicted"/>
<feature type="compositionally biased region" description="Polar residues" evidence="1">
    <location>
        <begin position="34"/>
        <end position="52"/>
    </location>
</feature>
<comment type="caution">
    <text evidence="2">The sequence shown here is derived from an EMBL/GenBank/DDBJ whole genome shotgun (WGS) entry which is preliminary data.</text>
</comment>
<protein>
    <recommendedName>
        <fullName evidence="4">Proteophosphoglycan 5</fullName>
    </recommendedName>
</protein>
<organism evidence="2 3">
    <name type="scientific">Xylaria grammica</name>
    <dbReference type="NCBI Taxonomy" id="363999"/>
    <lineage>
        <taxon>Eukaryota</taxon>
        <taxon>Fungi</taxon>
        <taxon>Dikarya</taxon>
        <taxon>Ascomycota</taxon>
        <taxon>Pezizomycotina</taxon>
        <taxon>Sordariomycetes</taxon>
        <taxon>Xylariomycetidae</taxon>
        <taxon>Xylariales</taxon>
        <taxon>Xylariaceae</taxon>
        <taxon>Xylaria</taxon>
    </lineage>
</organism>
<feature type="compositionally biased region" description="Low complexity" evidence="1">
    <location>
        <begin position="314"/>
        <end position="328"/>
    </location>
</feature>
<feature type="region of interest" description="Disordered" evidence="1">
    <location>
        <begin position="1"/>
        <end position="177"/>
    </location>
</feature>
<feature type="compositionally biased region" description="Basic residues" evidence="1">
    <location>
        <begin position="70"/>
        <end position="79"/>
    </location>
</feature>
<feature type="compositionally biased region" description="Low complexity" evidence="1">
    <location>
        <begin position="115"/>
        <end position="131"/>
    </location>
</feature>
<evidence type="ECO:0000313" key="2">
    <source>
        <dbReference type="EMBL" id="RWA11985.1"/>
    </source>
</evidence>
<dbReference type="EMBL" id="RYZI01000063">
    <property type="protein sequence ID" value="RWA11985.1"/>
    <property type="molecule type" value="Genomic_DNA"/>
</dbReference>
<evidence type="ECO:0000256" key="1">
    <source>
        <dbReference type="SAM" id="MobiDB-lite"/>
    </source>
</evidence>
<accession>A0A439DC43</accession>
<gene>
    <name evidence="2" type="ORF">EKO27_g3088</name>
</gene>
<name>A0A439DC43_9PEZI</name>
<dbReference type="Pfam" id="PF15365">
    <property type="entry name" value="PNRC"/>
    <property type="match status" value="1"/>
</dbReference>
<feature type="compositionally biased region" description="Low complexity" evidence="1">
    <location>
        <begin position="1"/>
        <end position="10"/>
    </location>
</feature>
<evidence type="ECO:0008006" key="4">
    <source>
        <dbReference type="Google" id="ProtNLM"/>
    </source>
</evidence>
<dbReference type="GO" id="GO:0016071">
    <property type="term" value="P:mRNA metabolic process"/>
    <property type="evidence" value="ECO:0007669"/>
    <property type="project" value="UniProtKB-ARBA"/>
</dbReference>
<evidence type="ECO:0000313" key="3">
    <source>
        <dbReference type="Proteomes" id="UP000286045"/>
    </source>
</evidence>
<reference evidence="2 3" key="1">
    <citation type="submission" date="2018-12" db="EMBL/GenBank/DDBJ databases">
        <title>Draft genome sequence of Xylaria grammica IHI A82.</title>
        <authorList>
            <person name="Buettner E."/>
            <person name="Kellner H."/>
        </authorList>
    </citation>
    <scope>NUCLEOTIDE SEQUENCE [LARGE SCALE GENOMIC DNA]</scope>
    <source>
        <strain evidence="2 3">IHI A82</strain>
    </source>
</reference>
<dbReference type="Proteomes" id="UP000286045">
    <property type="component" value="Unassembled WGS sequence"/>
</dbReference>
<feature type="region of interest" description="Disordered" evidence="1">
    <location>
        <begin position="231"/>
        <end position="255"/>
    </location>
</feature>
<feature type="compositionally biased region" description="Polar residues" evidence="1">
    <location>
        <begin position="271"/>
        <end position="289"/>
    </location>
</feature>
<feature type="region of interest" description="Disordered" evidence="1">
    <location>
        <begin position="305"/>
        <end position="355"/>
    </location>
</feature>
<sequence>MQFVPTPKTTPNRRRPPTGRTRNSSHKVYASENDLPSYNKPSHAVSPSTPQKFVSGRTAAPQTQSTNQKQRNKGNKSRNSKNGVASPGRRLDGESPSLQPRESSAPIFAGSTFHASPAPSALPLPSFLGLPNADSPAVNTKTTELSQEPSPPQTDSDDGSLVDDPVPRNGESPLEFFFRADRAEKARVRRASSANTDVIPTAAYTPLQDSFHKECNTIPKAIARNSFGRPVFSEKSTSPGIPTSELDGHSRLRVGPAFSTPYQERIRAARSNPNSAQSTPTMNRNLDPNSSEALKRYLFTGQLGRSELQGPLPHSSTSQTTRQQQQHRLSARSQQGAYAAPQRASSPTSNLPRGVFPASVLTGHVPCVQPASSVHIHAESSPRSDHIRALEGDLRRALKLDSLG</sequence>
<keyword evidence="3" id="KW-1185">Reference proteome</keyword>
<dbReference type="InterPro" id="IPR028322">
    <property type="entry name" value="PNRC-like_rgn"/>
</dbReference>
<feature type="region of interest" description="Disordered" evidence="1">
    <location>
        <begin position="269"/>
        <end position="289"/>
    </location>
</feature>
<dbReference type="AlphaFoldDB" id="A0A439DC43"/>
<feature type="compositionally biased region" description="Polar residues" evidence="1">
    <location>
        <begin position="137"/>
        <end position="148"/>
    </location>
</feature>